<accession>A0AAJ0D900</accession>
<comment type="caution">
    <text evidence="3">The sequence shown here is derived from an EMBL/GenBank/DDBJ whole genome shotgun (WGS) entry which is preliminary data.</text>
</comment>
<comment type="similarity">
    <text evidence="1">Belongs to the GMC oxidoreductase family.</text>
</comment>
<dbReference type="Gene3D" id="3.30.560.10">
    <property type="entry name" value="Glucose Oxidase, domain 3"/>
    <property type="match status" value="1"/>
</dbReference>
<dbReference type="GO" id="GO:0016614">
    <property type="term" value="F:oxidoreductase activity, acting on CH-OH group of donors"/>
    <property type="evidence" value="ECO:0007669"/>
    <property type="project" value="InterPro"/>
</dbReference>
<dbReference type="AlphaFoldDB" id="A0AAJ0D900"/>
<protein>
    <recommendedName>
        <fullName evidence="2">Glucose-methanol-choline oxidoreductase N-terminal domain-containing protein</fullName>
    </recommendedName>
</protein>
<dbReference type="PANTHER" id="PTHR11552">
    <property type="entry name" value="GLUCOSE-METHANOL-CHOLINE GMC OXIDOREDUCTASE"/>
    <property type="match status" value="1"/>
</dbReference>
<dbReference type="PROSITE" id="PS00624">
    <property type="entry name" value="GMC_OXRED_2"/>
    <property type="match status" value="1"/>
</dbReference>
<dbReference type="InterPro" id="IPR036188">
    <property type="entry name" value="FAD/NAD-bd_sf"/>
</dbReference>
<dbReference type="Pfam" id="PF05199">
    <property type="entry name" value="GMC_oxred_C"/>
    <property type="match status" value="1"/>
</dbReference>
<keyword evidence="4" id="KW-1185">Reference proteome</keyword>
<evidence type="ECO:0000259" key="2">
    <source>
        <dbReference type="PROSITE" id="PS00624"/>
    </source>
</evidence>
<organism evidence="3 4">
    <name type="scientific">Extremus antarcticus</name>
    <dbReference type="NCBI Taxonomy" id="702011"/>
    <lineage>
        <taxon>Eukaryota</taxon>
        <taxon>Fungi</taxon>
        <taxon>Dikarya</taxon>
        <taxon>Ascomycota</taxon>
        <taxon>Pezizomycotina</taxon>
        <taxon>Dothideomycetes</taxon>
        <taxon>Dothideomycetidae</taxon>
        <taxon>Mycosphaerellales</taxon>
        <taxon>Extremaceae</taxon>
        <taxon>Extremus</taxon>
    </lineage>
</organism>
<dbReference type="Gene3D" id="3.50.50.60">
    <property type="entry name" value="FAD/NAD(P)-binding domain"/>
    <property type="match status" value="1"/>
</dbReference>
<sequence>MVLFHERQGEKPRAYGVEYLRGQAMYSADPRHSANNTGESRRALASREVIVSGGAFNTPQILMLSGIGSREELEELEIPVVVDLPAVGNYMQDNYEGGVTVHANSVWEGSPYATCTFDPQLNGTDPCLAEWLEGDRGPYAQGGTPLYMYFRSSVSKNDDADLFFFGAPDGEFRPETPADPRSRATFPAGLVTGRQIQASSGPWQRSRHDKAPRDTPGIQFNYFGEQGERDLQALAEGAQFALGVFDSLGAPYTPFEVLEPVPGVDLKQSLRGYAFSHHVTSTCRMGPKDDPEYCVDSEFRVNGVDGLRVVDASIFPRTPGGFPVAPTFVISQKAFRSVESGW</sequence>
<reference evidence="3" key="1">
    <citation type="submission" date="2023-04" db="EMBL/GenBank/DDBJ databases">
        <title>Black Yeasts Isolated from many extreme environments.</title>
        <authorList>
            <person name="Coleine C."/>
            <person name="Stajich J.E."/>
            <person name="Selbmann L."/>
        </authorList>
    </citation>
    <scope>NUCLEOTIDE SEQUENCE</scope>
    <source>
        <strain evidence="3">CCFEE 5312</strain>
    </source>
</reference>
<dbReference type="SUPFAM" id="SSF51905">
    <property type="entry name" value="FAD/NAD(P)-binding domain"/>
    <property type="match status" value="1"/>
</dbReference>
<evidence type="ECO:0000313" key="4">
    <source>
        <dbReference type="Proteomes" id="UP001271007"/>
    </source>
</evidence>
<dbReference type="Proteomes" id="UP001271007">
    <property type="component" value="Unassembled WGS sequence"/>
</dbReference>
<dbReference type="PANTHER" id="PTHR11552:SF80">
    <property type="entry name" value="GMC OXIDOREDUCTASE"/>
    <property type="match status" value="1"/>
</dbReference>
<feature type="domain" description="Glucose-methanol-choline oxidoreductase N-terminal" evidence="2">
    <location>
        <begin position="54"/>
        <end position="68"/>
    </location>
</feature>
<dbReference type="GO" id="GO:0050660">
    <property type="term" value="F:flavin adenine dinucleotide binding"/>
    <property type="evidence" value="ECO:0007669"/>
    <property type="project" value="InterPro"/>
</dbReference>
<gene>
    <name evidence="3" type="ORF">LTR09_009327</name>
</gene>
<proteinExistence type="inferred from homology"/>
<evidence type="ECO:0000256" key="1">
    <source>
        <dbReference type="ARBA" id="ARBA00010790"/>
    </source>
</evidence>
<dbReference type="Pfam" id="PF00732">
    <property type="entry name" value="GMC_oxred_N"/>
    <property type="match status" value="1"/>
</dbReference>
<dbReference type="InterPro" id="IPR007867">
    <property type="entry name" value="GMC_OxRtase_C"/>
</dbReference>
<evidence type="ECO:0000313" key="3">
    <source>
        <dbReference type="EMBL" id="KAK3049408.1"/>
    </source>
</evidence>
<dbReference type="InterPro" id="IPR012132">
    <property type="entry name" value="GMC_OxRdtase"/>
</dbReference>
<name>A0AAJ0D900_9PEZI</name>
<dbReference type="InterPro" id="IPR000172">
    <property type="entry name" value="GMC_OxRdtase_N"/>
</dbReference>
<dbReference type="EMBL" id="JAWDJX010000040">
    <property type="protein sequence ID" value="KAK3049408.1"/>
    <property type="molecule type" value="Genomic_DNA"/>
</dbReference>